<comment type="caution">
    <text evidence="1">The sequence shown here is derived from an EMBL/GenBank/DDBJ whole genome shotgun (WGS) entry which is preliminary data.</text>
</comment>
<dbReference type="RefSeq" id="WP_343852583.1">
    <property type="nucleotide sequence ID" value="NZ_BAAAFI010000034.1"/>
</dbReference>
<protein>
    <submittedName>
        <fullName evidence="1">Uncharacterized protein</fullName>
    </submittedName>
</protein>
<dbReference type="Proteomes" id="UP001500469">
    <property type="component" value="Unassembled WGS sequence"/>
</dbReference>
<evidence type="ECO:0000313" key="1">
    <source>
        <dbReference type="EMBL" id="GAA0879800.1"/>
    </source>
</evidence>
<sequence>MNKLPKIKDLQAPDGYFDRLPDDILAKTKPNNSVSWTKYAAAAAILIGLGLTWQFGGIPFEEQPISLDEEAHLYIESQIWTAEDILSFADDPNALLDQIIEEEMPTSEELWAEDESNWF</sequence>
<reference evidence="2" key="1">
    <citation type="journal article" date="2019" name="Int. J. Syst. Evol. Microbiol.">
        <title>The Global Catalogue of Microorganisms (GCM) 10K type strain sequencing project: providing services to taxonomists for standard genome sequencing and annotation.</title>
        <authorList>
            <consortium name="The Broad Institute Genomics Platform"/>
            <consortium name="The Broad Institute Genome Sequencing Center for Infectious Disease"/>
            <person name="Wu L."/>
            <person name="Ma J."/>
        </authorList>
    </citation>
    <scope>NUCLEOTIDE SEQUENCE [LARGE SCALE GENOMIC DNA]</scope>
    <source>
        <strain evidence="2">JCM 16112</strain>
    </source>
</reference>
<organism evidence="1 2">
    <name type="scientific">Algoriphagus jejuensis</name>
    <dbReference type="NCBI Taxonomy" id="419934"/>
    <lineage>
        <taxon>Bacteria</taxon>
        <taxon>Pseudomonadati</taxon>
        <taxon>Bacteroidota</taxon>
        <taxon>Cytophagia</taxon>
        <taxon>Cytophagales</taxon>
        <taxon>Cyclobacteriaceae</taxon>
        <taxon>Algoriphagus</taxon>
    </lineage>
</organism>
<keyword evidence="2" id="KW-1185">Reference proteome</keyword>
<proteinExistence type="predicted"/>
<evidence type="ECO:0000313" key="2">
    <source>
        <dbReference type="Proteomes" id="UP001500469"/>
    </source>
</evidence>
<dbReference type="EMBL" id="BAAAFI010000034">
    <property type="protein sequence ID" value="GAA0879800.1"/>
    <property type="molecule type" value="Genomic_DNA"/>
</dbReference>
<gene>
    <name evidence="1" type="ORF">GCM10009119_27690</name>
</gene>
<accession>A0ABN1N1V2</accession>
<name>A0ABN1N1V2_9BACT</name>